<keyword evidence="2" id="KW-1185">Reference proteome</keyword>
<dbReference type="Proteomes" id="UP000480266">
    <property type="component" value="Unassembled WGS sequence"/>
</dbReference>
<gene>
    <name evidence="1" type="ORF">G4V63_14555</name>
</gene>
<dbReference type="AlphaFoldDB" id="A0A7C9VFC5"/>
<organism evidence="1 2">
    <name type="scientific">Candidatus Afipia apatlaquensis</name>
    <dbReference type="NCBI Taxonomy" id="2712852"/>
    <lineage>
        <taxon>Bacteria</taxon>
        <taxon>Pseudomonadati</taxon>
        <taxon>Pseudomonadota</taxon>
        <taxon>Alphaproteobacteria</taxon>
        <taxon>Hyphomicrobiales</taxon>
        <taxon>Nitrobacteraceae</taxon>
        <taxon>Afipia</taxon>
    </lineage>
</organism>
<comment type="caution">
    <text evidence="1">The sequence shown here is derived from an EMBL/GenBank/DDBJ whole genome shotgun (WGS) entry which is preliminary data.</text>
</comment>
<proteinExistence type="predicted"/>
<name>A0A7C9VFC5_9BRAD</name>
<dbReference type="EMBL" id="JAAMRR010000746">
    <property type="protein sequence ID" value="NGX96387.1"/>
    <property type="molecule type" value="Genomic_DNA"/>
</dbReference>
<sequence>MWLIAIMILLMLPMTAAAIVYLVTAAWRMLDALLQGTIGAVRFTWRASVWTARMTVRATHLAQRGAHRLRHWHYAGTTWAGQYLESSWRAWANMARRRYVAGQLRRLRRQRHH</sequence>
<evidence type="ECO:0000313" key="2">
    <source>
        <dbReference type="Proteomes" id="UP000480266"/>
    </source>
</evidence>
<reference evidence="1" key="1">
    <citation type="submission" date="2020-02" db="EMBL/GenBank/DDBJ databases">
        <title>Draft genome sequence of Candidatus Afipia apatlaquensis IBT-C3, a potential strain for decolorization of textile dyes.</title>
        <authorList>
            <person name="Sanchez-Reyes A."/>
            <person name="Breton-Deval L."/>
            <person name="Mangelson H."/>
            <person name="Sanchez-Flores A."/>
        </authorList>
    </citation>
    <scope>NUCLEOTIDE SEQUENCE [LARGE SCALE GENOMIC DNA]</scope>
    <source>
        <strain evidence="1">IBT-C3</strain>
    </source>
</reference>
<protein>
    <submittedName>
        <fullName evidence="1">Uncharacterized protein</fullName>
    </submittedName>
</protein>
<accession>A0A7C9VFC5</accession>
<evidence type="ECO:0000313" key="1">
    <source>
        <dbReference type="EMBL" id="NGX96387.1"/>
    </source>
</evidence>